<name>A0A9P6C296_9AGAR</name>
<dbReference type="SMART" id="SM00495">
    <property type="entry name" value="ChtBD3"/>
    <property type="match status" value="1"/>
</dbReference>
<evidence type="ECO:0000256" key="11">
    <source>
        <dbReference type="SAM" id="SignalP"/>
    </source>
</evidence>
<evidence type="ECO:0000256" key="8">
    <source>
        <dbReference type="ARBA" id="ARBA00023326"/>
    </source>
</evidence>
<feature type="signal peptide" evidence="11">
    <location>
        <begin position="1"/>
        <end position="26"/>
    </location>
</feature>
<feature type="chain" id="PRO_5040245116" description="chitinase" evidence="11">
    <location>
        <begin position="27"/>
        <end position="399"/>
    </location>
</feature>
<keyword evidence="4 9" id="KW-0378">Hydrolase</keyword>
<feature type="domain" description="GH18" evidence="12">
    <location>
        <begin position="33"/>
        <end position="311"/>
    </location>
</feature>
<keyword evidence="7 9" id="KW-0326">Glycosidase</keyword>
<dbReference type="InterPro" id="IPR003610">
    <property type="entry name" value="CBM5/12"/>
</dbReference>
<dbReference type="CDD" id="cd12215">
    <property type="entry name" value="ChiC_BD"/>
    <property type="match status" value="1"/>
</dbReference>
<dbReference type="InterPro" id="IPR001579">
    <property type="entry name" value="Glyco_hydro_18_chit_AS"/>
</dbReference>
<dbReference type="SUPFAM" id="SSF51055">
    <property type="entry name" value="Carbohydrate binding domain"/>
    <property type="match status" value="1"/>
</dbReference>
<dbReference type="PANTHER" id="PTHR45708">
    <property type="entry name" value="ENDOCHITINASE"/>
    <property type="match status" value="1"/>
</dbReference>
<evidence type="ECO:0000256" key="4">
    <source>
        <dbReference type="ARBA" id="ARBA00022801"/>
    </source>
</evidence>
<dbReference type="GO" id="GO:0008843">
    <property type="term" value="F:endochitinase activity"/>
    <property type="evidence" value="ECO:0007669"/>
    <property type="project" value="UniProtKB-EC"/>
</dbReference>
<dbReference type="PROSITE" id="PS51910">
    <property type="entry name" value="GH18_2"/>
    <property type="match status" value="1"/>
</dbReference>
<accession>A0A9P6C296</accession>
<dbReference type="GO" id="GO:0000272">
    <property type="term" value="P:polysaccharide catabolic process"/>
    <property type="evidence" value="ECO:0007669"/>
    <property type="project" value="UniProtKB-KW"/>
</dbReference>
<keyword evidence="3" id="KW-0147">Chitin-binding</keyword>
<comment type="similarity">
    <text evidence="10">Belongs to the glycosyl hydrolase 18 family.</text>
</comment>
<evidence type="ECO:0000256" key="9">
    <source>
        <dbReference type="RuleBase" id="RU000489"/>
    </source>
</evidence>
<comment type="caution">
    <text evidence="13">The sequence shown here is derived from an EMBL/GenBank/DDBJ whole genome shotgun (WGS) entry which is preliminary data.</text>
</comment>
<dbReference type="GO" id="GO:0005576">
    <property type="term" value="C:extracellular region"/>
    <property type="evidence" value="ECO:0007669"/>
    <property type="project" value="InterPro"/>
</dbReference>
<dbReference type="Gene3D" id="2.10.10.20">
    <property type="entry name" value="Carbohydrate-binding module superfamily 5/12"/>
    <property type="match status" value="1"/>
</dbReference>
<dbReference type="Proteomes" id="UP000807342">
    <property type="component" value="Unassembled WGS sequence"/>
</dbReference>
<evidence type="ECO:0000256" key="6">
    <source>
        <dbReference type="ARBA" id="ARBA00023277"/>
    </source>
</evidence>
<dbReference type="AlphaFoldDB" id="A0A9P6C296"/>
<keyword evidence="6" id="KW-0119">Carbohydrate metabolism</keyword>
<dbReference type="PROSITE" id="PS01095">
    <property type="entry name" value="GH18_1"/>
    <property type="match status" value="1"/>
</dbReference>
<evidence type="ECO:0000256" key="7">
    <source>
        <dbReference type="ARBA" id="ARBA00023295"/>
    </source>
</evidence>
<evidence type="ECO:0000256" key="5">
    <source>
        <dbReference type="ARBA" id="ARBA00023024"/>
    </source>
</evidence>
<keyword evidence="5" id="KW-0146">Chitin degradation</keyword>
<keyword evidence="14" id="KW-1185">Reference proteome</keyword>
<protein>
    <recommendedName>
        <fullName evidence="2">chitinase</fullName>
        <ecNumber evidence="2">3.2.1.14</ecNumber>
    </recommendedName>
</protein>
<dbReference type="EC" id="3.2.1.14" evidence="2"/>
<evidence type="ECO:0000256" key="3">
    <source>
        <dbReference type="ARBA" id="ARBA00022669"/>
    </source>
</evidence>
<evidence type="ECO:0000313" key="14">
    <source>
        <dbReference type="Proteomes" id="UP000807342"/>
    </source>
</evidence>
<evidence type="ECO:0000256" key="1">
    <source>
        <dbReference type="ARBA" id="ARBA00000822"/>
    </source>
</evidence>
<evidence type="ECO:0000256" key="10">
    <source>
        <dbReference type="RuleBase" id="RU004453"/>
    </source>
</evidence>
<keyword evidence="11" id="KW-0732">Signal</keyword>
<organism evidence="13 14">
    <name type="scientific">Macrolepiota fuliginosa MF-IS2</name>
    <dbReference type="NCBI Taxonomy" id="1400762"/>
    <lineage>
        <taxon>Eukaryota</taxon>
        <taxon>Fungi</taxon>
        <taxon>Dikarya</taxon>
        <taxon>Basidiomycota</taxon>
        <taxon>Agaricomycotina</taxon>
        <taxon>Agaricomycetes</taxon>
        <taxon>Agaricomycetidae</taxon>
        <taxon>Agaricales</taxon>
        <taxon>Agaricineae</taxon>
        <taxon>Agaricaceae</taxon>
        <taxon>Macrolepiota</taxon>
    </lineage>
</organism>
<proteinExistence type="inferred from homology"/>
<dbReference type="SUPFAM" id="SSF51445">
    <property type="entry name" value="(Trans)glycosidases"/>
    <property type="match status" value="1"/>
</dbReference>
<comment type="catalytic activity">
    <reaction evidence="1">
        <text>Random endo-hydrolysis of N-acetyl-beta-D-glucosaminide (1-&gt;4)-beta-linkages in chitin and chitodextrins.</text>
        <dbReference type="EC" id="3.2.1.14"/>
    </reaction>
</comment>
<dbReference type="PANTHER" id="PTHR45708:SF49">
    <property type="entry name" value="ENDOCHITINASE"/>
    <property type="match status" value="1"/>
</dbReference>
<dbReference type="GO" id="GO:0006032">
    <property type="term" value="P:chitin catabolic process"/>
    <property type="evidence" value="ECO:0007669"/>
    <property type="project" value="UniProtKB-KW"/>
</dbReference>
<dbReference type="EMBL" id="MU151252">
    <property type="protein sequence ID" value="KAF9446304.1"/>
    <property type="molecule type" value="Genomic_DNA"/>
</dbReference>
<gene>
    <name evidence="13" type="ORF">P691DRAFT_784064</name>
</gene>
<dbReference type="InterPro" id="IPR045321">
    <property type="entry name" value="Cts1-like"/>
</dbReference>
<dbReference type="InterPro" id="IPR036573">
    <property type="entry name" value="CBM_sf_5/12"/>
</dbReference>
<evidence type="ECO:0000313" key="13">
    <source>
        <dbReference type="EMBL" id="KAF9446304.1"/>
    </source>
</evidence>
<evidence type="ECO:0000259" key="12">
    <source>
        <dbReference type="PROSITE" id="PS51910"/>
    </source>
</evidence>
<dbReference type="GO" id="GO:0030246">
    <property type="term" value="F:carbohydrate binding"/>
    <property type="evidence" value="ECO:0007669"/>
    <property type="project" value="InterPro"/>
</dbReference>
<dbReference type="Pfam" id="PF00704">
    <property type="entry name" value="Glyco_hydro_18"/>
    <property type="match status" value="1"/>
</dbReference>
<dbReference type="Pfam" id="PF02839">
    <property type="entry name" value="CBM_5_12"/>
    <property type="match status" value="1"/>
</dbReference>
<keyword evidence="8" id="KW-0624">Polysaccharide degradation</keyword>
<dbReference type="CDD" id="cd02877">
    <property type="entry name" value="GH18_hevamine_XipI_class_III"/>
    <property type="match status" value="1"/>
</dbReference>
<dbReference type="Gene3D" id="3.20.20.80">
    <property type="entry name" value="Glycosidases"/>
    <property type="match status" value="1"/>
</dbReference>
<dbReference type="InterPro" id="IPR017853">
    <property type="entry name" value="GH"/>
</dbReference>
<dbReference type="InterPro" id="IPR001223">
    <property type="entry name" value="Glyco_hydro18_cat"/>
</dbReference>
<reference evidence="13" key="1">
    <citation type="submission" date="2020-11" db="EMBL/GenBank/DDBJ databases">
        <authorList>
            <consortium name="DOE Joint Genome Institute"/>
            <person name="Ahrendt S."/>
            <person name="Riley R."/>
            <person name="Andreopoulos W."/>
            <person name="Labutti K."/>
            <person name="Pangilinan J."/>
            <person name="Ruiz-Duenas F.J."/>
            <person name="Barrasa J.M."/>
            <person name="Sanchez-Garcia M."/>
            <person name="Camarero S."/>
            <person name="Miyauchi S."/>
            <person name="Serrano A."/>
            <person name="Linde D."/>
            <person name="Babiker R."/>
            <person name="Drula E."/>
            <person name="Ayuso-Fernandez I."/>
            <person name="Pacheco R."/>
            <person name="Padilla G."/>
            <person name="Ferreira P."/>
            <person name="Barriuso J."/>
            <person name="Kellner H."/>
            <person name="Castanera R."/>
            <person name="Alfaro M."/>
            <person name="Ramirez L."/>
            <person name="Pisabarro A.G."/>
            <person name="Kuo A."/>
            <person name="Tritt A."/>
            <person name="Lipzen A."/>
            <person name="He G."/>
            <person name="Yan M."/>
            <person name="Ng V."/>
            <person name="Cullen D."/>
            <person name="Martin F."/>
            <person name="Rosso M.-N."/>
            <person name="Henrissat B."/>
            <person name="Hibbett D."/>
            <person name="Martinez A.T."/>
            <person name="Grigoriev I.V."/>
        </authorList>
    </citation>
    <scope>NUCLEOTIDE SEQUENCE</scope>
    <source>
        <strain evidence="13">MF-IS2</strain>
    </source>
</reference>
<sequence>MKLFSTFRGLLASCSLLALGITQALAFNNSRQDNVAVYWGQDSYGATHPNDPAHWQKVISEYCQDDAIDALPIAFLNVFFSTGGMPEINLANTCSGNFFPGTSLSNCQFLAPNIKTCQAKGKIVTLSLGGASGSTTFTDDSQAQKFADTIWNLFLGGTSSIRPFGDAILDGVDLDIESGSSTGLAAFVTRLRTHISGAAKMYYVTAAPQCVYPYARLQSALDAVAFDAIYVQFYNNYCGDTWAKTKSPNKSVKVYIGALADGSINAKTLIDIAVETRSKYSSFGGVMLWDASEAVANNRYDLAIKNGIRQKGRGGPAGSMPASLGGIQCAHVPSWKPDVAYRGGDKVIYKGHLWIARWWSQASVPGGIVGDWLDLGPCVRAAVPEIEFQRYYEVQEDMH</sequence>
<dbReference type="GO" id="GO:0008061">
    <property type="term" value="F:chitin binding"/>
    <property type="evidence" value="ECO:0007669"/>
    <property type="project" value="UniProtKB-KW"/>
</dbReference>
<evidence type="ECO:0000256" key="2">
    <source>
        <dbReference type="ARBA" id="ARBA00012729"/>
    </source>
</evidence>
<dbReference type="InterPro" id="IPR050542">
    <property type="entry name" value="Glycosyl_Hydrlase18_Chitinase"/>
</dbReference>
<dbReference type="OrthoDB" id="6020543at2759"/>